<dbReference type="InterPro" id="IPR038404">
    <property type="entry name" value="TRAP_DctP_sf"/>
</dbReference>
<dbReference type="InterPro" id="IPR004682">
    <property type="entry name" value="TRAP_DctP"/>
</dbReference>
<keyword evidence="2" id="KW-0813">Transport</keyword>
<dbReference type="GO" id="GO:0030288">
    <property type="term" value="C:outer membrane-bounded periplasmic space"/>
    <property type="evidence" value="ECO:0007669"/>
    <property type="project" value="InterPro"/>
</dbReference>
<dbReference type="NCBIfam" id="TIGR00787">
    <property type="entry name" value="dctP"/>
    <property type="match status" value="1"/>
</dbReference>
<evidence type="ECO:0000256" key="1">
    <source>
        <dbReference type="ARBA" id="ARBA00009023"/>
    </source>
</evidence>
<keyword evidence="3 4" id="KW-0732">Signal</keyword>
<dbReference type="CDD" id="cd13603">
    <property type="entry name" value="PBP2_TRAP_Siap_TeaA_like"/>
    <property type="match status" value="1"/>
</dbReference>
<evidence type="ECO:0000313" key="6">
    <source>
        <dbReference type="Proteomes" id="UP000521868"/>
    </source>
</evidence>
<gene>
    <name evidence="5" type="ORF">RAMLITH_11195</name>
</gene>
<keyword evidence="6" id="KW-1185">Reference proteome</keyword>
<name>A0A7X6DFU6_9BURK</name>
<protein>
    <submittedName>
        <fullName evidence="5">TRAP transporter substrate-binding protein</fullName>
    </submittedName>
</protein>
<evidence type="ECO:0000256" key="3">
    <source>
        <dbReference type="ARBA" id="ARBA00022729"/>
    </source>
</evidence>
<comment type="similarity">
    <text evidence="1">Belongs to the bacterial solute-binding protein 7 family.</text>
</comment>
<evidence type="ECO:0000256" key="4">
    <source>
        <dbReference type="SAM" id="SignalP"/>
    </source>
</evidence>
<feature type="chain" id="PRO_5031474146" evidence="4">
    <location>
        <begin position="22"/>
        <end position="330"/>
    </location>
</feature>
<feature type="signal peptide" evidence="4">
    <location>
        <begin position="1"/>
        <end position="21"/>
    </location>
</feature>
<dbReference type="PANTHER" id="PTHR33376">
    <property type="match status" value="1"/>
</dbReference>
<dbReference type="AlphaFoldDB" id="A0A7X6DFU6"/>
<dbReference type="Pfam" id="PF03480">
    <property type="entry name" value="DctP"/>
    <property type="match status" value="1"/>
</dbReference>
<proteinExistence type="inferred from homology"/>
<dbReference type="PIRSF" id="PIRSF006470">
    <property type="entry name" value="DctB"/>
    <property type="match status" value="1"/>
</dbReference>
<comment type="caution">
    <text evidence="5">The sequence shown here is derived from an EMBL/GenBank/DDBJ whole genome shotgun (WGS) entry which is preliminary data.</text>
</comment>
<dbReference type="Gene3D" id="3.40.190.170">
    <property type="entry name" value="Bacterial extracellular solute-binding protein, family 7"/>
    <property type="match status" value="1"/>
</dbReference>
<dbReference type="GO" id="GO:0055085">
    <property type="term" value="P:transmembrane transport"/>
    <property type="evidence" value="ECO:0007669"/>
    <property type="project" value="InterPro"/>
</dbReference>
<dbReference type="Proteomes" id="UP000521868">
    <property type="component" value="Unassembled WGS sequence"/>
</dbReference>
<evidence type="ECO:0000313" key="5">
    <source>
        <dbReference type="EMBL" id="NKE66387.1"/>
    </source>
</evidence>
<dbReference type="PANTHER" id="PTHR33376:SF7">
    <property type="entry name" value="C4-DICARBOXYLATE-BINDING PROTEIN DCTB"/>
    <property type="match status" value="1"/>
</dbReference>
<sequence>MKSMSILLAGVLALAAVPATAQTLRFGHANAPGEIAYDMFNELAENVKTRTKGAVTIRIFPSEQLGKEADLVQQVKSGALDMSAPSMPVMSSLVPAMEMASGPFLWNDWKEAETVLRGPTFDPIWAELTDKHNIVPVSKILYWGWRNFTFTNKEVRKPEDMANLKVRVPESPIWVEMVKAFGAAPTPIPFGEVYTALQQKTVDGQENPIPTIYSRKFYEVQGVLTMSRHMLQNNTIVINKASFAKLSPENRKVLIEEAAKVSAKNTELQQGREKSMLEEIRKSGKTRIIDDPDRAAFQAKVEPAYANLATRWGNDHYKRMKDAIAKVRGK</sequence>
<organism evidence="5 6">
    <name type="scientific">Ramlibacter lithotrophicus</name>
    <dbReference type="NCBI Taxonomy" id="2606681"/>
    <lineage>
        <taxon>Bacteria</taxon>
        <taxon>Pseudomonadati</taxon>
        <taxon>Pseudomonadota</taxon>
        <taxon>Betaproteobacteria</taxon>
        <taxon>Burkholderiales</taxon>
        <taxon>Comamonadaceae</taxon>
        <taxon>Ramlibacter</taxon>
    </lineage>
</organism>
<evidence type="ECO:0000256" key="2">
    <source>
        <dbReference type="ARBA" id="ARBA00022448"/>
    </source>
</evidence>
<accession>A0A7X6DFU6</accession>
<reference evidence="5 6" key="1">
    <citation type="journal article" date="2020" name="Nature">
        <title>Bacterial chemolithoautotrophy via manganese oxidation.</title>
        <authorList>
            <person name="Yu H."/>
            <person name="Leadbetter J.R."/>
        </authorList>
    </citation>
    <scope>NUCLEOTIDE SEQUENCE [LARGE SCALE GENOMIC DNA]</scope>
    <source>
        <strain evidence="5 6">RBP-1</strain>
    </source>
</reference>
<dbReference type="InterPro" id="IPR018389">
    <property type="entry name" value="DctP_fam"/>
</dbReference>
<dbReference type="NCBIfam" id="NF037995">
    <property type="entry name" value="TRAP_S1"/>
    <property type="match status" value="1"/>
</dbReference>
<dbReference type="EMBL" id="VTOX01000003">
    <property type="protein sequence ID" value="NKE66387.1"/>
    <property type="molecule type" value="Genomic_DNA"/>
</dbReference>